<gene>
    <name evidence="8" type="ORF">RXV79_11410</name>
</gene>
<dbReference type="PROSITE" id="PS50043">
    <property type="entry name" value="HTH_LUXR_2"/>
    <property type="match status" value="1"/>
</dbReference>
<feature type="domain" description="Response regulatory" evidence="7">
    <location>
        <begin position="11"/>
        <end position="127"/>
    </location>
</feature>
<accession>A0ABZ0D1L5</accession>
<evidence type="ECO:0000256" key="4">
    <source>
        <dbReference type="ARBA" id="ARBA00023163"/>
    </source>
</evidence>
<dbReference type="PROSITE" id="PS50110">
    <property type="entry name" value="RESPONSE_REGULATORY"/>
    <property type="match status" value="1"/>
</dbReference>
<dbReference type="InterPro" id="IPR011006">
    <property type="entry name" value="CheY-like_superfamily"/>
</dbReference>
<evidence type="ECO:0000256" key="1">
    <source>
        <dbReference type="ARBA" id="ARBA00022553"/>
    </source>
</evidence>
<dbReference type="SUPFAM" id="SSF52172">
    <property type="entry name" value="CheY-like"/>
    <property type="match status" value="1"/>
</dbReference>
<dbReference type="PRINTS" id="PR00038">
    <property type="entry name" value="HTHLUXR"/>
</dbReference>
<dbReference type="PANTHER" id="PTHR43214">
    <property type="entry name" value="TWO-COMPONENT RESPONSE REGULATOR"/>
    <property type="match status" value="1"/>
</dbReference>
<name>A0ABZ0D1L5_9BURK</name>
<evidence type="ECO:0000259" key="7">
    <source>
        <dbReference type="PROSITE" id="PS50110"/>
    </source>
</evidence>
<dbReference type="InterPro" id="IPR016032">
    <property type="entry name" value="Sig_transdc_resp-reg_C-effctor"/>
</dbReference>
<dbReference type="InterPro" id="IPR001789">
    <property type="entry name" value="Sig_transdc_resp-reg_receiver"/>
</dbReference>
<dbReference type="SUPFAM" id="SSF46894">
    <property type="entry name" value="C-terminal effector domain of the bipartite response regulators"/>
    <property type="match status" value="1"/>
</dbReference>
<dbReference type="CDD" id="cd17535">
    <property type="entry name" value="REC_NarL-like"/>
    <property type="match status" value="1"/>
</dbReference>
<dbReference type="PROSITE" id="PS00622">
    <property type="entry name" value="HTH_LUXR_1"/>
    <property type="match status" value="1"/>
</dbReference>
<dbReference type="Gene3D" id="3.40.50.2300">
    <property type="match status" value="1"/>
</dbReference>
<dbReference type="InterPro" id="IPR039420">
    <property type="entry name" value="WalR-like"/>
</dbReference>
<dbReference type="PANTHER" id="PTHR43214:SF41">
    <property type="entry name" value="NITRATE_NITRITE RESPONSE REGULATOR PROTEIN NARP"/>
    <property type="match status" value="1"/>
</dbReference>
<dbReference type="EMBL" id="CP136336">
    <property type="protein sequence ID" value="WOB10641.1"/>
    <property type="molecule type" value="Genomic_DNA"/>
</dbReference>
<keyword evidence="3" id="KW-0238">DNA-binding</keyword>
<keyword evidence="1 5" id="KW-0597">Phosphoprotein</keyword>
<dbReference type="InterPro" id="IPR058245">
    <property type="entry name" value="NreC/VraR/RcsB-like_REC"/>
</dbReference>
<proteinExistence type="predicted"/>
<reference evidence="8 9" key="1">
    <citation type="submission" date="2023-10" db="EMBL/GenBank/DDBJ databases">
        <title>Bacteria for the degradation of biodegradable plastic PBAT(Polybutylene adipate terephthalate).</title>
        <authorList>
            <person name="Weon H.-Y."/>
            <person name="Yeon J."/>
        </authorList>
    </citation>
    <scope>NUCLEOTIDE SEQUENCE [LARGE SCALE GENOMIC DNA]</scope>
    <source>
        <strain evidence="8 9">SBD 7-3</strain>
    </source>
</reference>
<keyword evidence="4" id="KW-0804">Transcription</keyword>
<dbReference type="SMART" id="SM00448">
    <property type="entry name" value="REC"/>
    <property type="match status" value="1"/>
</dbReference>
<dbReference type="InterPro" id="IPR000792">
    <property type="entry name" value="Tscrpt_reg_LuxR_C"/>
</dbReference>
<evidence type="ECO:0000256" key="3">
    <source>
        <dbReference type="ARBA" id="ARBA00023125"/>
    </source>
</evidence>
<dbReference type="Pfam" id="PF00072">
    <property type="entry name" value="Response_reg"/>
    <property type="match status" value="1"/>
</dbReference>
<dbReference type="SMART" id="SM00421">
    <property type="entry name" value="HTH_LUXR"/>
    <property type="match status" value="1"/>
</dbReference>
<evidence type="ECO:0000256" key="2">
    <source>
        <dbReference type="ARBA" id="ARBA00023015"/>
    </source>
</evidence>
<evidence type="ECO:0000256" key="5">
    <source>
        <dbReference type="PROSITE-ProRule" id="PRU00169"/>
    </source>
</evidence>
<sequence>MSAPPAPRQITVLLADDHRLVREALRSALAQEADIHVVAEVGEGAAAIEAVRTLQPDVVVLDIGLPDLNGIEVAARVQALHLATRIVALSAYSDKRFVTEMLRAGAAAYVSKSAAGTELVVAIRSVAAGGSYLSPDVAGALVAEVRGAEPDGQTRLGRREREVLRLIAEGERSSAIAEALHISAATVEVHRRNIMRKLGMHTVAELTRYAVREGIIQP</sequence>
<feature type="domain" description="HTH luxR-type" evidence="6">
    <location>
        <begin position="149"/>
        <end position="214"/>
    </location>
</feature>
<dbReference type="RefSeq" id="WP_316703541.1">
    <property type="nucleotide sequence ID" value="NZ_CP136336.1"/>
</dbReference>
<dbReference type="Pfam" id="PF00196">
    <property type="entry name" value="GerE"/>
    <property type="match status" value="1"/>
</dbReference>
<feature type="modified residue" description="4-aspartylphosphate" evidence="5">
    <location>
        <position position="62"/>
    </location>
</feature>
<evidence type="ECO:0000259" key="6">
    <source>
        <dbReference type="PROSITE" id="PS50043"/>
    </source>
</evidence>
<protein>
    <submittedName>
        <fullName evidence="8">Response regulator transcription factor</fullName>
    </submittedName>
</protein>
<evidence type="ECO:0000313" key="8">
    <source>
        <dbReference type="EMBL" id="WOB10641.1"/>
    </source>
</evidence>
<organism evidence="8 9">
    <name type="scientific">Piscinibacter gummiphilus</name>
    <dbReference type="NCBI Taxonomy" id="946333"/>
    <lineage>
        <taxon>Bacteria</taxon>
        <taxon>Pseudomonadati</taxon>
        <taxon>Pseudomonadota</taxon>
        <taxon>Betaproteobacteria</taxon>
        <taxon>Burkholderiales</taxon>
        <taxon>Sphaerotilaceae</taxon>
        <taxon>Piscinibacter</taxon>
    </lineage>
</organism>
<keyword evidence="2" id="KW-0805">Transcription regulation</keyword>
<keyword evidence="9" id="KW-1185">Reference proteome</keyword>
<evidence type="ECO:0000313" key="9">
    <source>
        <dbReference type="Proteomes" id="UP001303946"/>
    </source>
</evidence>
<dbReference type="CDD" id="cd06170">
    <property type="entry name" value="LuxR_C_like"/>
    <property type="match status" value="1"/>
</dbReference>
<dbReference type="Proteomes" id="UP001303946">
    <property type="component" value="Chromosome"/>
</dbReference>